<sequence>MRIWVFYGPGASFAPQELTDLLRLEEGLFPLAAQMWAEFAEPERVEESIGLLTSVTASTVNDWRGWTQAILVWDGSGMFAPGAGGGIVRTIEAPRRDATAPMSGRADRGLSLLSFTPDDTTPAKATEAAEGIGSSEAHDG</sequence>
<dbReference type="AlphaFoldDB" id="A0A164K6M9"/>
<gene>
    <name evidence="2" type="ORF">AWN90_42010</name>
</gene>
<dbReference type="Proteomes" id="UP000076512">
    <property type="component" value="Unassembled WGS sequence"/>
</dbReference>
<dbReference type="RefSeq" id="WP_067595262.1">
    <property type="nucleotide sequence ID" value="NZ_JABMCZ010000003.1"/>
</dbReference>
<reference evidence="2 3" key="1">
    <citation type="submission" date="2016-04" db="EMBL/GenBank/DDBJ databases">
        <authorList>
            <person name="Evans L.H."/>
            <person name="Alamgir A."/>
            <person name="Owens N."/>
            <person name="Weber N.D."/>
            <person name="Virtaneva K."/>
            <person name="Barbian K."/>
            <person name="Babar A."/>
            <person name="Rosenke K."/>
        </authorList>
    </citation>
    <scope>NUCLEOTIDE SEQUENCE [LARGE SCALE GENOMIC DNA]</scope>
    <source>
        <strain evidence="2 3">IFM 0406</strain>
    </source>
</reference>
<organism evidence="2 3">
    <name type="scientific">Nocardia terpenica</name>
    <dbReference type="NCBI Taxonomy" id="455432"/>
    <lineage>
        <taxon>Bacteria</taxon>
        <taxon>Bacillati</taxon>
        <taxon>Actinomycetota</taxon>
        <taxon>Actinomycetes</taxon>
        <taxon>Mycobacteriales</taxon>
        <taxon>Nocardiaceae</taxon>
        <taxon>Nocardia</taxon>
    </lineage>
</organism>
<protein>
    <submittedName>
        <fullName evidence="2">Uncharacterized protein</fullName>
    </submittedName>
</protein>
<keyword evidence="3" id="KW-1185">Reference proteome</keyword>
<comment type="caution">
    <text evidence="2">The sequence shown here is derived from an EMBL/GenBank/DDBJ whole genome shotgun (WGS) entry which is preliminary data.</text>
</comment>
<feature type="region of interest" description="Disordered" evidence="1">
    <location>
        <begin position="94"/>
        <end position="140"/>
    </location>
</feature>
<proteinExistence type="predicted"/>
<evidence type="ECO:0000256" key="1">
    <source>
        <dbReference type="SAM" id="MobiDB-lite"/>
    </source>
</evidence>
<accession>A0A164K6M9</accession>
<evidence type="ECO:0000313" key="3">
    <source>
        <dbReference type="Proteomes" id="UP000076512"/>
    </source>
</evidence>
<name>A0A164K6M9_9NOCA</name>
<dbReference type="STRING" id="455432.AWN90_42010"/>
<dbReference type="EMBL" id="LWGR01000013">
    <property type="protein sequence ID" value="KZM71090.1"/>
    <property type="molecule type" value="Genomic_DNA"/>
</dbReference>
<evidence type="ECO:0000313" key="2">
    <source>
        <dbReference type="EMBL" id="KZM71090.1"/>
    </source>
</evidence>